<name>A0A645ILA5_9ZZZZ</name>
<evidence type="ECO:0008006" key="5">
    <source>
        <dbReference type="Google" id="ProtNLM"/>
    </source>
</evidence>
<keyword evidence="3" id="KW-1133">Transmembrane helix</keyword>
<reference evidence="4" key="1">
    <citation type="submission" date="2019-08" db="EMBL/GenBank/DDBJ databases">
        <authorList>
            <person name="Kucharzyk K."/>
            <person name="Murdoch R.W."/>
            <person name="Higgins S."/>
            <person name="Loffler F."/>
        </authorList>
    </citation>
    <scope>NUCLEOTIDE SEQUENCE</scope>
</reference>
<protein>
    <recommendedName>
        <fullName evidence="5">Spore germination protein A1</fullName>
    </recommendedName>
</protein>
<evidence type="ECO:0000256" key="1">
    <source>
        <dbReference type="ARBA" id="ARBA00023136"/>
    </source>
</evidence>
<evidence type="ECO:0000256" key="3">
    <source>
        <dbReference type="SAM" id="Phobius"/>
    </source>
</evidence>
<accession>A0A645ILA5</accession>
<evidence type="ECO:0000313" key="4">
    <source>
        <dbReference type="EMBL" id="MPN51249.1"/>
    </source>
</evidence>
<dbReference type="InterPro" id="IPR004995">
    <property type="entry name" value="Spore_Ger"/>
</dbReference>
<dbReference type="GO" id="GO:0009847">
    <property type="term" value="P:spore germination"/>
    <property type="evidence" value="ECO:0007669"/>
    <property type="project" value="InterPro"/>
</dbReference>
<dbReference type="EMBL" id="VSSQ01116162">
    <property type="protein sequence ID" value="MPN51249.1"/>
    <property type="molecule type" value="Genomic_DNA"/>
</dbReference>
<evidence type="ECO:0000256" key="2">
    <source>
        <dbReference type="SAM" id="MobiDB-lite"/>
    </source>
</evidence>
<dbReference type="AlphaFoldDB" id="A0A645ILA5"/>
<feature type="transmembrane region" description="Helical" evidence="3">
    <location>
        <begin position="6"/>
        <end position="25"/>
    </location>
</feature>
<dbReference type="GO" id="GO:0016020">
    <property type="term" value="C:membrane"/>
    <property type="evidence" value="ECO:0007669"/>
    <property type="project" value="InterPro"/>
</dbReference>
<dbReference type="Pfam" id="PF03323">
    <property type="entry name" value="GerA"/>
    <property type="match status" value="1"/>
</dbReference>
<keyword evidence="3" id="KW-0812">Transmembrane</keyword>
<proteinExistence type="predicted"/>
<organism evidence="4">
    <name type="scientific">bioreactor metagenome</name>
    <dbReference type="NCBI Taxonomy" id="1076179"/>
    <lineage>
        <taxon>unclassified sequences</taxon>
        <taxon>metagenomes</taxon>
        <taxon>ecological metagenomes</taxon>
    </lineage>
</organism>
<sequence>MLGATLGGYGITLGLLGVLVHMLSLESFGFPYLSPIAPFDLEDNKDVLIRAPLWLMINRPKNMAEDRQRKEGMTPTASAQKKSGSEGGEGS</sequence>
<feature type="region of interest" description="Disordered" evidence="2">
    <location>
        <begin position="64"/>
        <end position="91"/>
    </location>
</feature>
<keyword evidence="1 3" id="KW-0472">Membrane</keyword>
<comment type="caution">
    <text evidence="4">The sequence shown here is derived from an EMBL/GenBank/DDBJ whole genome shotgun (WGS) entry which is preliminary data.</text>
</comment>
<gene>
    <name evidence="4" type="ORF">SDC9_198892</name>
</gene>